<dbReference type="SUPFAM" id="SSF53062">
    <property type="entry name" value="PTS system fructose IIA component-like"/>
    <property type="match status" value="1"/>
</dbReference>
<dbReference type="Gene3D" id="3.40.50.510">
    <property type="entry name" value="Phosphotransferase system, mannose-type IIA component"/>
    <property type="match status" value="1"/>
</dbReference>
<gene>
    <name evidence="3" type="ORF">LsR_01641</name>
</gene>
<feature type="domain" description="PTS EIIA type-4" evidence="2">
    <location>
        <begin position="2"/>
        <end position="124"/>
    </location>
</feature>
<dbReference type="GO" id="GO:0016020">
    <property type="term" value="C:membrane"/>
    <property type="evidence" value="ECO:0007669"/>
    <property type="project" value="InterPro"/>
</dbReference>
<dbReference type="PANTHER" id="PTHR33799:SF1">
    <property type="entry name" value="PTS SYSTEM MANNOSE-SPECIFIC EIIAB COMPONENT-RELATED"/>
    <property type="match status" value="1"/>
</dbReference>
<organism evidence="3 4">
    <name type="scientific">Ligilactobacillus salivarius str. Ren</name>
    <dbReference type="NCBI Taxonomy" id="1194971"/>
    <lineage>
        <taxon>Bacteria</taxon>
        <taxon>Bacillati</taxon>
        <taxon>Bacillota</taxon>
        <taxon>Bacilli</taxon>
        <taxon>Lactobacillales</taxon>
        <taxon>Lactobacillaceae</taxon>
        <taxon>Ligilactobacillus</taxon>
    </lineage>
</organism>
<dbReference type="RefSeq" id="WP_003700930.1">
    <property type="nucleotide sequence ID" value="NZ_CP011403.1"/>
</dbReference>
<dbReference type="Proteomes" id="UP000035027">
    <property type="component" value="Chromosome"/>
</dbReference>
<evidence type="ECO:0000313" key="4">
    <source>
        <dbReference type="Proteomes" id="UP000035027"/>
    </source>
</evidence>
<dbReference type="Pfam" id="PF03610">
    <property type="entry name" value="EIIA-man"/>
    <property type="match status" value="1"/>
</dbReference>
<dbReference type="AlphaFoldDB" id="A0A0F7PW25"/>
<dbReference type="GO" id="GO:0016740">
    <property type="term" value="F:transferase activity"/>
    <property type="evidence" value="ECO:0007669"/>
    <property type="project" value="UniProtKB-KW"/>
</dbReference>
<dbReference type="InterPro" id="IPR004701">
    <property type="entry name" value="PTS_EIIA_man-typ"/>
</dbReference>
<dbReference type="PATRIC" id="fig|1194971.3.peg.1648"/>
<proteinExistence type="predicted"/>
<dbReference type="InterPro" id="IPR051471">
    <property type="entry name" value="Bacterial_PTS_sugar_comp"/>
</dbReference>
<reference evidence="3 4" key="1">
    <citation type="submission" date="2015-05" db="EMBL/GenBank/DDBJ databases">
        <title>Complete genome sequence of Lactobacillus salivarius Ren, a probiotic strain with antitumor activity.</title>
        <authorList>
            <person name="Sun E."/>
            <person name="Zhao L."/>
            <person name="Liu S."/>
            <person name="Zhang M."/>
            <person name="Guo H."/>
            <person name="Ren F."/>
        </authorList>
    </citation>
    <scope>NUCLEOTIDE SEQUENCE [LARGE SCALE GENOMIC DNA]</scope>
    <source>
        <strain evidence="3 4">Ren</strain>
    </source>
</reference>
<keyword evidence="1" id="KW-0808">Transferase</keyword>
<dbReference type="PANTHER" id="PTHR33799">
    <property type="entry name" value="PTS PERMEASE-RELATED-RELATED"/>
    <property type="match status" value="1"/>
</dbReference>
<dbReference type="InterPro" id="IPR036662">
    <property type="entry name" value="PTS_EIIA_man-typ_sf"/>
</dbReference>
<sequence length="141" mass="16065">MNRHIIIASHSTLAAGIAETLRFFEGEGLKLTVITAYVDNKPIEDTIRDVFKDYNEDDEYIILTDLMAGSVNQKFVENIFNKEHVHLIAGMNLSLAMAITMEPKDSYISEKRINEIIEESRKQIIYVNESLAIVGEDEEDE</sequence>
<accession>A0A0F7PW25</accession>
<protein>
    <submittedName>
        <fullName evidence="3">PTS system N-acetylgalactosamine-specific transporter subunit IIA</fullName>
    </submittedName>
</protein>
<dbReference type="EMBL" id="CP011403">
    <property type="protein sequence ID" value="AKI05183.1"/>
    <property type="molecule type" value="Genomic_DNA"/>
</dbReference>
<evidence type="ECO:0000256" key="1">
    <source>
        <dbReference type="ARBA" id="ARBA00022679"/>
    </source>
</evidence>
<dbReference type="PROSITE" id="PS51096">
    <property type="entry name" value="PTS_EIIA_TYPE_4"/>
    <property type="match status" value="1"/>
</dbReference>
<dbReference type="GO" id="GO:0009401">
    <property type="term" value="P:phosphoenolpyruvate-dependent sugar phosphotransferase system"/>
    <property type="evidence" value="ECO:0007669"/>
    <property type="project" value="InterPro"/>
</dbReference>
<evidence type="ECO:0000259" key="2">
    <source>
        <dbReference type="PROSITE" id="PS51096"/>
    </source>
</evidence>
<evidence type="ECO:0000313" key="3">
    <source>
        <dbReference type="EMBL" id="AKI05183.1"/>
    </source>
</evidence>
<name>A0A0F7PW25_9LACO</name>